<reference evidence="2 3" key="1">
    <citation type="journal article" date="2013" name="Genome Announc.">
        <title>Complete genome sequence of Simiduia agarivorans SA1(T), a marine bacterium able to degrade a variety of polysaccharides.</title>
        <authorList>
            <person name="Lin S.Y."/>
            <person name="Shieh W.Y."/>
            <person name="Chen J.S."/>
            <person name="Tang S.L."/>
        </authorList>
    </citation>
    <scope>NUCLEOTIDE SEQUENCE [LARGE SCALE GENOMIC DNA]</scope>
    <source>
        <strain evidence="3">DSM 21679 / JCM 13881 / BCRC 17597 / SA1</strain>
    </source>
</reference>
<gene>
    <name evidence="2" type="ordered locus">M5M_16895</name>
</gene>
<protein>
    <recommendedName>
        <fullName evidence="1">PhoD-like phosphatase metallophosphatase domain-containing protein</fullName>
    </recommendedName>
</protein>
<accession>K4KMV9</accession>
<dbReference type="InterPro" id="IPR029052">
    <property type="entry name" value="Metallo-depent_PP-like"/>
</dbReference>
<keyword evidence="3" id="KW-1185">Reference proteome</keyword>
<dbReference type="PANTHER" id="PTHR43606:SF2">
    <property type="entry name" value="ALKALINE PHOSPHATASE FAMILY PROTEIN (AFU_ORTHOLOGUE AFUA_5G03860)"/>
    <property type="match status" value="1"/>
</dbReference>
<dbReference type="eggNOG" id="COG3540">
    <property type="taxonomic scope" value="Bacteria"/>
</dbReference>
<dbReference type="Proteomes" id="UP000000466">
    <property type="component" value="Chromosome"/>
</dbReference>
<dbReference type="STRING" id="1117647.M5M_16895"/>
<evidence type="ECO:0000313" key="2">
    <source>
        <dbReference type="EMBL" id="AFV00510.1"/>
    </source>
</evidence>
<dbReference type="InterPro" id="IPR018946">
    <property type="entry name" value="PhoD-like_MPP"/>
</dbReference>
<feature type="domain" description="PhoD-like phosphatase metallophosphatase" evidence="1">
    <location>
        <begin position="407"/>
        <end position="644"/>
    </location>
</feature>
<dbReference type="PANTHER" id="PTHR43606">
    <property type="entry name" value="PHOSPHATASE, PUTATIVE (AFU_ORTHOLOGUE AFUA_6G08710)-RELATED"/>
    <property type="match status" value="1"/>
</dbReference>
<dbReference type="RefSeq" id="WP_015048662.1">
    <property type="nucleotide sequence ID" value="NC_018868.3"/>
</dbReference>
<dbReference type="AlphaFoldDB" id="K4KMV9"/>
<dbReference type="KEGG" id="saga:M5M_16895"/>
<dbReference type="EMBL" id="CP003746">
    <property type="protein sequence ID" value="AFV00510.1"/>
    <property type="molecule type" value="Genomic_DNA"/>
</dbReference>
<dbReference type="InterPro" id="IPR038607">
    <property type="entry name" value="PhoD-like_sf"/>
</dbReference>
<organism evidence="2 3">
    <name type="scientific">Simiduia agarivorans (strain DSM 21679 / JCM 13881 / BCRC 17597 / SA1)</name>
    <dbReference type="NCBI Taxonomy" id="1117647"/>
    <lineage>
        <taxon>Bacteria</taxon>
        <taxon>Pseudomonadati</taxon>
        <taxon>Pseudomonadota</taxon>
        <taxon>Gammaproteobacteria</taxon>
        <taxon>Cellvibrionales</taxon>
        <taxon>Cellvibrionaceae</taxon>
        <taxon>Simiduia</taxon>
    </lineage>
</organism>
<dbReference type="SUPFAM" id="SSF56300">
    <property type="entry name" value="Metallo-dependent phosphatases"/>
    <property type="match status" value="1"/>
</dbReference>
<evidence type="ECO:0000313" key="3">
    <source>
        <dbReference type="Proteomes" id="UP000000466"/>
    </source>
</evidence>
<dbReference type="OrthoDB" id="9761852at2"/>
<proteinExistence type="predicted"/>
<dbReference type="HOGENOM" id="CLU_330311_0_0_6"/>
<sequence>MDIQKRQLLKMTVLGLGAAASPRLLQAMESTPTVDTDVLSLPHHSDTCHWLGPHFWGNRLQDWRQHQGRLECLARGPDLEVRTVSWLTRTLTDANQPARLSMTLGQLEKGPGFAGFLLGVGQGALDYRGAALAQRFAGKGGGLLAVINHQGQLSFRDFSDPEQPLEYERLSNGRQSQPTLPARIKLDFYAEPRANQHFDLRLEARTESGQLLDFALLPDYPATRLVGGVSLVSSAPARKTGGRWWFEQMAAGGAKLPAKPERELGPVMGCLYSLNQTVLKLSVQLMPVDLTRMNQVRLAFRANATGSWTQGPVARIEDGFVALFRISDWQSEKNWQYRVKSMDGEALFTGTIAADPGDQRKLNIALLSCIIPTSKSLDDEYYQPFIPQETLAGRYTPGNILFPHATLTRSLASHQPDLFLFVGDQYYETFPTRYGRATPAAKLDTLYRWYLWYWSFRDLLRHKPCIVLADDHDVLQGNLWGNAGESSEAPTEEQGGFKWDKSLVRMVYRIQHGHNPDSYDPTPIAHDIPPCYGNFVYGNVNFAFVEDRKFKSPPDYVVPQQGRGELLGQRQEDFLRHWANTHPDLPRICITASMWGTPQTGAEGEALVDYDANGYPPDGRTRAVQLLKDANALALAGDQHLGLVAIQGVETFDDGPVFFTGPAAAAFWQRWFEGNNRLPNQRGGNPDTGDFIDSCGNKMRVLAVANPKISFDEFVAQKKGWGMFLADRSLTSEGYGLVTVDHQSNEFVLHCYPTASGKGAQQYPGWPCAFPIKRQST</sequence>
<dbReference type="InterPro" id="IPR052900">
    <property type="entry name" value="Phospholipid_Metab_Enz"/>
</dbReference>
<dbReference type="Pfam" id="PF09423">
    <property type="entry name" value="PhoD"/>
    <property type="match status" value="1"/>
</dbReference>
<name>K4KMV9_SIMAS</name>
<dbReference type="Gene3D" id="3.60.21.70">
    <property type="entry name" value="PhoD-like phosphatase"/>
    <property type="match status" value="1"/>
</dbReference>
<evidence type="ECO:0000259" key="1">
    <source>
        <dbReference type="Pfam" id="PF09423"/>
    </source>
</evidence>